<name>A0A482IR47_9BURK</name>
<dbReference type="GO" id="GO:0003677">
    <property type="term" value="F:DNA binding"/>
    <property type="evidence" value="ECO:0007669"/>
    <property type="project" value="InterPro"/>
</dbReference>
<dbReference type="InterPro" id="IPR036388">
    <property type="entry name" value="WH-like_DNA-bd_sf"/>
</dbReference>
<dbReference type="InterPro" id="IPR016032">
    <property type="entry name" value="Sig_transdc_resp-reg_C-effctor"/>
</dbReference>
<feature type="domain" description="HTH luxR-type" evidence="1">
    <location>
        <begin position="300"/>
        <end position="357"/>
    </location>
</feature>
<dbReference type="Pfam" id="PF00196">
    <property type="entry name" value="GerE"/>
    <property type="match status" value="1"/>
</dbReference>
<organism evidence="2 3">
    <name type="scientific">Cupriavidus metallidurans</name>
    <dbReference type="NCBI Taxonomy" id="119219"/>
    <lineage>
        <taxon>Bacteria</taxon>
        <taxon>Pseudomonadati</taxon>
        <taxon>Pseudomonadota</taxon>
        <taxon>Betaproteobacteria</taxon>
        <taxon>Burkholderiales</taxon>
        <taxon>Burkholderiaceae</taxon>
        <taxon>Cupriavidus</taxon>
    </lineage>
</organism>
<reference evidence="2 3" key="1">
    <citation type="submission" date="2019-03" db="EMBL/GenBank/DDBJ databases">
        <title>Comparative insights into the high quality Complete genome sequence of highly metal resistant Cupriavidus metallidurans strain BS1 isolated from a gold-copper mine.</title>
        <authorList>
            <person name="Mazhar H.S."/>
            <person name="Rensing C."/>
        </authorList>
    </citation>
    <scope>NUCLEOTIDE SEQUENCE [LARGE SCALE GENOMIC DNA]</scope>
    <source>
        <strain evidence="2 3">BS1</strain>
    </source>
</reference>
<dbReference type="GO" id="GO:0006355">
    <property type="term" value="P:regulation of DNA-templated transcription"/>
    <property type="evidence" value="ECO:0007669"/>
    <property type="project" value="InterPro"/>
</dbReference>
<dbReference type="AlphaFoldDB" id="A0A482IR47"/>
<sequence>MTSNLFFKRAIEAVAHIADDTPPWHDILTTARDLIGADSGTLIMMDGCGNLLGLNQVGLDDDAVATYSAHYYKLDAMAEAAVRVPAGVCLDSNELFSAAELQRTEFYTDYQRKHGHEQSLALVLEQNAQRRTGFSFQRSTVIQGAKDRMLEGDTGRYIHALQAALVHRHESAALQLMSVEETLAALGEASCLVTPWGTVVRHSPLASQMFDNRQGLCVRQGRLWHASRDVRALLATKLIGTIRSGSPSRLTVPQAQRETLSLDITIANPRFRLGDERLAFVRLRRQIAVANTDESELAAIFGVTTGEAKVLAAMVTGLTPLEIAVHHAVSESTVRKQIASLKMKMNCSRAVDLVRLALLAQR</sequence>
<protein>
    <submittedName>
        <fullName evidence="2">LuxR family transcriptional regulator</fullName>
    </submittedName>
</protein>
<dbReference type="OrthoDB" id="9135158at2"/>
<dbReference type="RefSeq" id="WP_024569308.1">
    <property type="nucleotide sequence ID" value="NZ_CP037900.1"/>
</dbReference>
<evidence type="ECO:0000259" key="1">
    <source>
        <dbReference type="SMART" id="SM00421"/>
    </source>
</evidence>
<dbReference type="SMART" id="SM00421">
    <property type="entry name" value="HTH_LUXR"/>
    <property type="match status" value="1"/>
</dbReference>
<proteinExistence type="predicted"/>
<dbReference type="Gene3D" id="1.10.10.10">
    <property type="entry name" value="Winged helix-like DNA-binding domain superfamily/Winged helix DNA-binding domain"/>
    <property type="match status" value="1"/>
</dbReference>
<dbReference type="EMBL" id="CP037900">
    <property type="protein sequence ID" value="QBP10007.1"/>
    <property type="molecule type" value="Genomic_DNA"/>
</dbReference>
<evidence type="ECO:0000313" key="2">
    <source>
        <dbReference type="EMBL" id="QBP10007.1"/>
    </source>
</evidence>
<gene>
    <name evidence="2" type="ORF">DDF84_009645</name>
</gene>
<evidence type="ECO:0000313" key="3">
    <source>
        <dbReference type="Proteomes" id="UP000253772"/>
    </source>
</evidence>
<dbReference type="InterPro" id="IPR000792">
    <property type="entry name" value="Tscrpt_reg_LuxR_C"/>
</dbReference>
<accession>A0A482IR47</accession>
<dbReference type="Proteomes" id="UP000253772">
    <property type="component" value="Chromosome c1"/>
</dbReference>
<dbReference type="SUPFAM" id="SSF46894">
    <property type="entry name" value="C-terminal effector domain of the bipartite response regulators"/>
    <property type="match status" value="1"/>
</dbReference>